<accession>A0ABT0MLN7</accession>
<feature type="transmembrane region" description="Helical" evidence="5">
    <location>
        <begin position="226"/>
        <end position="256"/>
    </location>
</feature>
<keyword evidence="4 5" id="KW-0472">Membrane</keyword>
<proteinExistence type="predicted"/>
<evidence type="ECO:0000256" key="4">
    <source>
        <dbReference type="ARBA" id="ARBA00023136"/>
    </source>
</evidence>
<evidence type="ECO:0000256" key="2">
    <source>
        <dbReference type="ARBA" id="ARBA00022692"/>
    </source>
</evidence>
<evidence type="ECO:0000256" key="3">
    <source>
        <dbReference type="ARBA" id="ARBA00022989"/>
    </source>
</evidence>
<dbReference type="Pfam" id="PF04610">
    <property type="entry name" value="TrbL"/>
    <property type="match status" value="1"/>
</dbReference>
<keyword evidence="7" id="KW-1185">Reference proteome</keyword>
<dbReference type="RefSeq" id="WP_249475255.1">
    <property type="nucleotide sequence ID" value="NZ_JAMBEP010000003.1"/>
</dbReference>
<name>A0ABT0MLN7_9GAMM</name>
<reference evidence="6 7" key="1">
    <citation type="submission" date="2022-05" db="EMBL/GenBank/DDBJ databases">
        <title>Luteimonas sp. SX5, whole genome shotgun sequencing project.</title>
        <authorList>
            <person name="Zhao G."/>
            <person name="Shen L."/>
        </authorList>
    </citation>
    <scope>NUCLEOTIDE SEQUENCE [LARGE SCALE GENOMIC DNA]</scope>
    <source>
        <strain evidence="6 7">SX5</strain>
    </source>
</reference>
<dbReference type="Proteomes" id="UP001431217">
    <property type="component" value="Unassembled WGS sequence"/>
</dbReference>
<organism evidence="6 7">
    <name type="scientific">Luteimonas galliterrae</name>
    <dbReference type="NCBI Taxonomy" id="2940486"/>
    <lineage>
        <taxon>Bacteria</taxon>
        <taxon>Pseudomonadati</taxon>
        <taxon>Pseudomonadota</taxon>
        <taxon>Gammaproteobacteria</taxon>
        <taxon>Lysobacterales</taxon>
        <taxon>Lysobacteraceae</taxon>
        <taxon>Luteimonas</taxon>
    </lineage>
</organism>
<dbReference type="InterPro" id="IPR007688">
    <property type="entry name" value="Conjugal_tfr_TrbL/VirB6"/>
</dbReference>
<feature type="transmembrane region" description="Helical" evidence="5">
    <location>
        <begin position="53"/>
        <end position="71"/>
    </location>
</feature>
<feature type="transmembrane region" description="Helical" evidence="5">
    <location>
        <begin position="191"/>
        <end position="214"/>
    </location>
</feature>
<gene>
    <name evidence="6" type="ORF">M2650_13170</name>
</gene>
<dbReference type="EMBL" id="JAMBEP010000003">
    <property type="protein sequence ID" value="MCL1635573.1"/>
    <property type="molecule type" value="Genomic_DNA"/>
</dbReference>
<evidence type="ECO:0000313" key="6">
    <source>
        <dbReference type="EMBL" id="MCL1635573.1"/>
    </source>
</evidence>
<keyword evidence="3 5" id="KW-1133">Transmembrane helix</keyword>
<feature type="transmembrane region" description="Helical" evidence="5">
    <location>
        <begin position="92"/>
        <end position="113"/>
    </location>
</feature>
<sequence>MADASAISFVFDGLFILHGGPLDDASGFVFFREIYGHLDGRLKDLGIDLFGRMLAWVIATATLLLTLWVWIEGYRIVIGRSQRSMTAFATEAMQAVMITAIATGSALGGGTLYDWVGHDLGRLVHRVLTGQDGDVFEAIDRTLGYMQMAFGFIDEIQAGDNEALQNAKYRNQGLVALGMGGPAVVAGSLLLMYKAMLALCLGFAPLFVLCLLFPQTKPLFWGWLNHLVGTLFALSVLHVMAAIATNMICAVAATFWTAKLTGASVEGVNSLAMQQGGLGLLLTTLIFGAPAIAAKFFKGLLGDFSPYSAFGQGGASQTSAAHSLHSHAPTYMHSGERTQASVQTHAHRVATPARTVAQEDRIKPVEDERSFLERYPNATASLDNSTHRGDPLPASLSSANAYKSGLSYGEEVDALIAHSPTLQGDIKKLREQSWKFSYGQNGAGSFVDRNDSRNPRIVIDGNKRGDAEEVLRALTHEVGHAEFPYRADYSSKEAYVRGALIDESAALIKNIQIRREILDASNGALDIGLNASAVNHKVYEAAYDQYMIDGDKSKALRSISKVFGGEVTRTRDGRTVTYSEYYGEHYGASKK</sequence>
<evidence type="ECO:0000313" key="7">
    <source>
        <dbReference type="Proteomes" id="UP001431217"/>
    </source>
</evidence>
<comment type="caution">
    <text evidence="6">The sequence shown here is derived from an EMBL/GenBank/DDBJ whole genome shotgun (WGS) entry which is preliminary data.</text>
</comment>
<comment type="subcellular location">
    <subcellularLocation>
        <location evidence="1">Membrane</location>
        <topology evidence="1">Multi-pass membrane protein</topology>
    </subcellularLocation>
</comment>
<keyword evidence="2 5" id="KW-0812">Transmembrane</keyword>
<protein>
    <submittedName>
        <fullName evidence="6">Type IV secretion system protein</fullName>
    </submittedName>
</protein>
<evidence type="ECO:0000256" key="5">
    <source>
        <dbReference type="SAM" id="Phobius"/>
    </source>
</evidence>
<feature type="transmembrane region" description="Helical" evidence="5">
    <location>
        <begin position="276"/>
        <end position="297"/>
    </location>
</feature>
<evidence type="ECO:0000256" key="1">
    <source>
        <dbReference type="ARBA" id="ARBA00004141"/>
    </source>
</evidence>